<dbReference type="VEuPathDB" id="PlasmoDB:PRG01_0314800"/>
<reference evidence="1" key="1">
    <citation type="submission" date="2014-01" db="EMBL/GenBank/DDBJ databases">
        <authorList>
            <person name="Aslett M."/>
        </authorList>
    </citation>
    <scope>NUCLEOTIDE SEQUENCE</scope>
    <source>
        <strain evidence="1">CDC</strain>
    </source>
</reference>
<gene>
    <name evidence="1" type="ORF">PRCDC_0001400</name>
</gene>
<proteinExistence type="predicted"/>
<organism evidence="1 2">
    <name type="scientific">Plasmodium reichenowi</name>
    <dbReference type="NCBI Taxonomy" id="5854"/>
    <lineage>
        <taxon>Eukaryota</taxon>
        <taxon>Sar</taxon>
        <taxon>Alveolata</taxon>
        <taxon>Apicomplexa</taxon>
        <taxon>Aconoidasida</taxon>
        <taxon>Haemosporida</taxon>
        <taxon>Plasmodiidae</taxon>
        <taxon>Plasmodium</taxon>
        <taxon>Plasmodium (Laverania)</taxon>
    </lineage>
</organism>
<dbReference type="VEuPathDB" id="PlasmoDB:PRCDC_0001400"/>
<sequence length="199" mass="21989">NCCNGSSNNCCNGSSNNCCNGNYDKGKEKKKQTTEINILINNMCDINNYTHTNTNSVIIKEDYNKLQQNKISSKDNTFSEYSSFVFSLNMNTQILKNKLLEMKKKNDLDMYGGDEIMKDENEIGMAPLMKIDPTNKIVSKVDGSVFSKVDGSVFSKADGSVFSKVDGSNFNKVDGSVFSKTDGSVFNKAYGSNFNKVDG</sequence>
<keyword evidence="1" id="KW-0418">Kinase</keyword>
<dbReference type="EMBL" id="HG810694">
    <property type="protein sequence ID" value="CDO61987.1"/>
    <property type="molecule type" value="Genomic_DNA"/>
</dbReference>
<feature type="non-terminal residue" evidence="1">
    <location>
        <position position="199"/>
    </location>
</feature>
<evidence type="ECO:0000313" key="2">
    <source>
        <dbReference type="Proteomes" id="UP000027581"/>
    </source>
</evidence>
<reference evidence="1" key="2">
    <citation type="submission" date="2014-05" db="EMBL/GenBank/DDBJ databases">
        <title>The genome sequences of chimpanzee malaria parasites reveal the path to human adaptation.</title>
        <authorList>
            <person name="Otto T.D."/>
            <person name="Rayner J.C."/>
            <person name="Boehme U."/>
            <person name="Pain A."/>
            <person name="Spottiswoode N."/>
            <person name="Sanders M."/>
            <person name="Quail M."/>
            <person name="Ollomo B."/>
            <person name="Renaud F."/>
            <person name="Thomas A.W."/>
            <person name="Prugnolle F."/>
            <person name="Conway D.J."/>
            <person name="Newbold C."/>
            <person name="Berriman M."/>
        </authorList>
    </citation>
    <scope>NUCLEOTIDE SEQUENCE [LARGE SCALE GENOMIC DNA]</scope>
    <source>
        <strain evidence="1">CDC</strain>
    </source>
</reference>
<evidence type="ECO:0000313" key="1">
    <source>
        <dbReference type="EMBL" id="CDO61987.1"/>
    </source>
</evidence>
<keyword evidence="1" id="KW-0808">Transferase</keyword>
<dbReference type="Proteomes" id="UP000027581">
    <property type="component" value="Unassembled WGS sequence"/>
</dbReference>
<protein>
    <submittedName>
        <fullName evidence="1">Protein kinase, putative</fullName>
    </submittedName>
</protein>
<dbReference type="AlphaFoldDB" id="A0A060RML7"/>
<feature type="non-terminal residue" evidence="1">
    <location>
        <position position="1"/>
    </location>
</feature>
<dbReference type="GO" id="GO:0016301">
    <property type="term" value="F:kinase activity"/>
    <property type="evidence" value="ECO:0007669"/>
    <property type="project" value="UniProtKB-KW"/>
</dbReference>
<keyword evidence="2" id="KW-1185">Reference proteome</keyword>
<accession>A0A060RML7</accession>
<name>A0A060RML7_PLARE</name>